<gene>
    <name evidence="2" type="ORF">CVT24_003298</name>
</gene>
<feature type="transmembrane region" description="Helical" evidence="1">
    <location>
        <begin position="44"/>
        <end position="68"/>
    </location>
</feature>
<feature type="transmembrane region" description="Helical" evidence="1">
    <location>
        <begin position="117"/>
        <end position="148"/>
    </location>
</feature>
<proteinExistence type="predicted"/>
<comment type="caution">
    <text evidence="2">The sequence shown here is derived from an EMBL/GenBank/DDBJ whole genome shotgun (WGS) entry which is preliminary data.</text>
</comment>
<evidence type="ECO:0000256" key="1">
    <source>
        <dbReference type="SAM" id="Phobius"/>
    </source>
</evidence>
<evidence type="ECO:0000313" key="2">
    <source>
        <dbReference type="EMBL" id="PPR05559.1"/>
    </source>
</evidence>
<feature type="transmembrane region" description="Helical" evidence="1">
    <location>
        <begin position="74"/>
        <end position="96"/>
    </location>
</feature>
<keyword evidence="1" id="KW-0472">Membrane</keyword>
<sequence length="286" mass="31625">MNKATVETCRKYFFGVLLALSVIEVVLYSRVLKAKYDDYVYYRARLVVLLIVGQAVSALSVLGLPVLILRKFSFVVDLLLMHAFVIGWMVSTYLMLKFRSKGDDKPLYDCSISSGTSYCVAMSIILALCITLLVAGILYILAIYVYLWTRRSKSSSYNRWANYVSGLWVERPDAQTVPAWMASQPSPQQDANHAVWMPPSPAHKVPNLSPINHHHQSTSTSPPAPHVQVVVVQVPSNPTASSNNQEIAYQTLPPTICECGCHSVFLHKLSAEADSTDGPFAGAIMV</sequence>
<feature type="transmembrane region" description="Helical" evidence="1">
    <location>
        <begin position="12"/>
        <end position="32"/>
    </location>
</feature>
<protein>
    <recommendedName>
        <fullName evidence="4">MARVEL domain-containing protein</fullName>
    </recommendedName>
</protein>
<dbReference type="Proteomes" id="UP000284842">
    <property type="component" value="Unassembled WGS sequence"/>
</dbReference>
<dbReference type="AlphaFoldDB" id="A0A409YRE1"/>
<dbReference type="EMBL" id="NHTK01000792">
    <property type="protein sequence ID" value="PPR05559.1"/>
    <property type="molecule type" value="Genomic_DNA"/>
</dbReference>
<dbReference type="InParanoid" id="A0A409YRE1"/>
<reference evidence="2 3" key="1">
    <citation type="journal article" date="2018" name="Evol. Lett.">
        <title>Horizontal gene cluster transfer increased hallucinogenic mushroom diversity.</title>
        <authorList>
            <person name="Reynolds H.T."/>
            <person name="Vijayakumar V."/>
            <person name="Gluck-Thaler E."/>
            <person name="Korotkin H.B."/>
            <person name="Matheny P.B."/>
            <person name="Slot J.C."/>
        </authorList>
    </citation>
    <scope>NUCLEOTIDE SEQUENCE [LARGE SCALE GENOMIC DNA]</scope>
    <source>
        <strain evidence="2 3">2629</strain>
    </source>
</reference>
<evidence type="ECO:0000313" key="3">
    <source>
        <dbReference type="Proteomes" id="UP000284842"/>
    </source>
</evidence>
<accession>A0A409YRE1</accession>
<evidence type="ECO:0008006" key="4">
    <source>
        <dbReference type="Google" id="ProtNLM"/>
    </source>
</evidence>
<name>A0A409YRE1_9AGAR</name>
<organism evidence="2 3">
    <name type="scientific">Panaeolus cyanescens</name>
    <dbReference type="NCBI Taxonomy" id="181874"/>
    <lineage>
        <taxon>Eukaryota</taxon>
        <taxon>Fungi</taxon>
        <taxon>Dikarya</taxon>
        <taxon>Basidiomycota</taxon>
        <taxon>Agaricomycotina</taxon>
        <taxon>Agaricomycetes</taxon>
        <taxon>Agaricomycetidae</taxon>
        <taxon>Agaricales</taxon>
        <taxon>Agaricineae</taxon>
        <taxon>Galeropsidaceae</taxon>
        <taxon>Panaeolus</taxon>
    </lineage>
</organism>
<keyword evidence="3" id="KW-1185">Reference proteome</keyword>
<keyword evidence="1" id="KW-0812">Transmembrane</keyword>
<keyword evidence="1" id="KW-1133">Transmembrane helix</keyword>